<dbReference type="Pfam" id="PF01243">
    <property type="entry name" value="PNPOx_N"/>
    <property type="match status" value="1"/>
</dbReference>
<dbReference type="GO" id="GO:0005829">
    <property type="term" value="C:cytosol"/>
    <property type="evidence" value="ECO:0007669"/>
    <property type="project" value="TreeGrafter"/>
</dbReference>
<dbReference type="NCBIfam" id="TIGR04023">
    <property type="entry name" value="PPOX_MSMEG_5819"/>
    <property type="match status" value="1"/>
</dbReference>
<dbReference type="Proteomes" id="UP000268727">
    <property type="component" value="Unassembled WGS sequence"/>
</dbReference>
<reference evidence="3 4" key="1">
    <citation type="submission" date="2018-11" db="EMBL/GenBank/DDBJ databases">
        <title>Sequencing the genomes of 1000 actinobacteria strains.</title>
        <authorList>
            <person name="Klenk H.-P."/>
        </authorList>
    </citation>
    <scope>NUCLEOTIDE SEQUENCE [LARGE SCALE GENOMIC DNA]</scope>
    <source>
        <strain evidence="3 4">DSM 44231</strain>
    </source>
</reference>
<keyword evidence="1" id="KW-0560">Oxidoreductase</keyword>
<dbReference type="SUPFAM" id="SSF50475">
    <property type="entry name" value="FMN-binding split barrel"/>
    <property type="match status" value="1"/>
</dbReference>
<evidence type="ECO:0000313" key="3">
    <source>
        <dbReference type="EMBL" id="ROP36379.1"/>
    </source>
</evidence>
<evidence type="ECO:0000256" key="1">
    <source>
        <dbReference type="ARBA" id="ARBA00023002"/>
    </source>
</evidence>
<proteinExistence type="predicted"/>
<gene>
    <name evidence="3" type="ORF">EDD40_1646</name>
</gene>
<feature type="domain" description="Pyridoxamine 5'-phosphate oxidase N-terminal" evidence="2">
    <location>
        <begin position="5"/>
        <end position="92"/>
    </location>
</feature>
<dbReference type="PANTHER" id="PTHR35176">
    <property type="entry name" value="HEME OXYGENASE HI_0854-RELATED"/>
    <property type="match status" value="1"/>
</dbReference>
<dbReference type="InterPro" id="IPR012349">
    <property type="entry name" value="Split_barrel_FMN-bd"/>
</dbReference>
<dbReference type="RefSeq" id="WP_123742384.1">
    <property type="nucleotide sequence ID" value="NZ_RJKM01000001.1"/>
</dbReference>
<dbReference type="InterPro" id="IPR052019">
    <property type="entry name" value="F420H2_bilvrd_red/Heme_oxyg"/>
</dbReference>
<comment type="caution">
    <text evidence="3">The sequence shown here is derived from an EMBL/GenBank/DDBJ whole genome shotgun (WGS) entry which is preliminary data.</text>
</comment>
<evidence type="ECO:0000313" key="4">
    <source>
        <dbReference type="Proteomes" id="UP000268727"/>
    </source>
</evidence>
<organism evidence="3 4">
    <name type="scientific">Saccharothrix texasensis</name>
    <dbReference type="NCBI Taxonomy" id="103734"/>
    <lineage>
        <taxon>Bacteria</taxon>
        <taxon>Bacillati</taxon>
        <taxon>Actinomycetota</taxon>
        <taxon>Actinomycetes</taxon>
        <taxon>Pseudonocardiales</taxon>
        <taxon>Pseudonocardiaceae</taxon>
        <taxon>Saccharothrix</taxon>
    </lineage>
</organism>
<accession>A0A3N1H1M6</accession>
<dbReference type="InterPro" id="IPR024031">
    <property type="entry name" value="MSMEG_5819/OxyR"/>
</dbReference>
<dbReference type="OrthoDB" id="3693562at2"/>
<dbReference type="PANTHER" id="PTHR35176:SF6">
    <property type="entry name" value="HEME OXYGENASE HI_0854-RELATED"/>
    <property type="match status" value="1"/>
</dbReference>
<dbReference type="GO" id="GO:0070967">
    <property type="term" value="F:coenzyme F420 binding"/>
    <property type="evidence" value="ECO:0007669"/>
    <property type="project" value="TreeGrafter"/>
</dbReference>
<sequence>MAFTDEEIAYLRSQPLGRLATLGAGGQPDVVPVAVEFDGTFLWVGGGATVRATRKFRNVAAGNHKVALVVDDLVSLEPFVARGVRVYGHAEQPFERVGLVGPGTYLRITPTVSWSWNLAGEPVGGAWYPSDRTVH</sequence>
<dbReference type="Gene3D" id="2.30.110.10">
    <property type="entry name" value="Electron Transport, Fmn-binding Protein, Chain A"/>
    <property type="match status" value="1"/>
</dbReference>
<keyword evidence="4" id="KW-1185">Reference proteome</keyword>
<dbReference type="EMBL" id="RJKM01000001">
    <property type="protein sequence ID" value="ROP36379.1"/>
    <property type="molecule type" value="Genomic_DNA"/>
</dbReference>
<dbReference type="AlphaFoldDB" id="A0A3N1H1M6"/>
<dbReference type="GO" id="GO:0016627">
    <property type="term" value="F:oxidoreductase activity, acting on the CH-CH group of donors"/>
    <property type="evidence" value="ECO:0007669"/>
    <property type="project" value="TreeGrafter"/>
</dbReference>
<dbReference type="InterPro" id="IPR011576">
    <property type="entry name" value="Pyridox_Oxase_N"/>
</dbReference>
<protein>
    <submittedName>
        <fullName evidence="3">Pyridoxamine 5'-phosphate oxidase family protein</fullName>
    </submittedName>
</protein>
<name>A0A3N1H1M6_9PSEU</name>
<evidence type="ECO:0000259" key="2">
    <source>
        <dbReference type="Pfam" id="PF01243"/>
    </source>
</evidence>